<reference evidence="2" key="1">
    <citation type="submission" date="2020-03" db="EMBL/GenBank/DDBJ databases">
        <title>The deep terrestrial virosphere.</title>
        <authorList>
            <person name="Holmfeldt K."/>
            <person name="Nilsson E."/>
            <person name="Simone D."/>
            <person name="Lopez-Fernandez M."/>
            <person name="Wu X."/>
            <person name="de Brujin I."/>
            <person name="Lundin D."/>
            <person name="Andersson A."/>
            <person name="Bertilsson S."/>
            <person name="Dopson M."/>
        </authorList>
    </citation>
    <scope>NUCLEOTIDE SEQUENCE</scope>
    <source>
        <strain evidence="2">MM415B01123</strain>
    </source>
</reference>
<proteinExistence type="predicted"/>
<accession>A0A6M3IUY5</accession>
<name>A0A6M3IUY5_9ZZZZ</name>
<feature type="transmembrane region" description="Helical" evidence="1">
    <location>
        <begin position="7"/>
        <end position="26"/>
    </location>
</feature>
<gene>
    <name evidence="2" type="ORF">MM415B01123_0014</name>
</gene>
<evidence type="ECO:0000313" key="2">
    <source>
        <dbReference type="EMBL" id="QJA60372.1"/>
    </source>
</evidence>
<sequence length="227" mass="25830">MRTAGKILLYLIISIQTIFWVLLMSGNLTLNGLKLSGGIISTAIHEHGKCDNSFITNVDFIFDKNTMEFNPIITGTPIRATNIFAPSGVVSGGYFVNNGALYQHSDILFSEGYKKRTRNVYLSEEQKDFFTTDELLLAGFKKNTRGWYKETFDPLAPSFVDCSGNIYIKPLYDKNGIEIVGTFIDRDGVHKVAPEEVERIKKLCVEEIEKSQIIKQENVKKRKRWFL</sequence>
<keyword evidence="1" id="KW-0812">Transmembrane</keyword>
<dbReference type="EMBL" id="MT141406">
    <property type="protein sequence ID" value="QJA60372.1"/>
    <property type="molecule type" value="Genomic_DNA"/>
</dbReference>
<organism evidence="2">
    <name type="scientific">viral metagenome</name>
    <dbReference type="NCBI Taxonomy" id="1070528"/>
    <lineage>
        <taxon>unclassified sequences</taxon>
        <taxon>metagenomes</taxon>
        <taxon>organismal metagenomes</taxon>
    </lineage>
</organism>
<dbReference type="AlphaFoldDB" id="A0A6M3IUY5"/>
<keyword evidence="1" id="KW-0472">Membrane</keyword>
<protein>
    <submittedName>
        <fullName evidence="2">Uncharacterized protein</fullName>
    </submittedName>
</protein>
<evidence type="ECO:0000256" key="1">
    <source>
        <dbReference type="SAM" id="Phobius"/>
    </source>
</evidence>
<keyword evidence="1" id="KW-1133">Transmembrane helix</keyword>